<dbReference type="WBParaSite" id="TTAC_0001029401-mRNA-1">
    <property type="protein sequence ID" value="TTAC_0001029401-mRNA-1"/>
    <property type="gene ID" value="TTAC_0001029401"/>
</dbReference>
<reference evidence="1" key="1">
    <citation type="submission" date="2017-02" db="UniProtKB">
        <authorList>
            <consortium name="WormBaseParasite"/>
        </authorList>
    </citation>
    <scope>IDENTIFICATION</scope>
</reference>
<accession>A0A0R3X9R9</accession>
<evidence type="ECO:0000313" key="1">
    <source>
        <dbReference type="WBParaSite" id="TTAC_0001029401-mRNA-1"/>
    </source>
</evidence>
<sequence>LAFSCNFPFGFFQFKPRIMGYVNTFFILSMITTATELIATQNDEIHYRTIRNPDCDNSTSCPKNETKLIQIIARHPNRTIHFLLPGNKPDAPLSIIMLECDTKPNQLHVNWTRFLSRNGSISNSISLNGTQTSYGMIINELASFITVLSTPTQSLNSIYNDWLCSISPIGVQFCTYSDVNDDARLSPIDIQSQCNHMLGKNLIWTLTDNAVGRNPPNFVYTAVNSTDGSDGLGKVVVDISFPTNKSKLAQEDGFSLTPGKGLVFSITIDSVKVPKKGRVALILLPFSQDPLQEYEDFTDSLSRSASGGETLYNLHLDKRQNLPEHRVSGMQEMTPRVSGHTSAFMQWTTTCEVSEDGVAKRHATANPRMQIPKRVQGRYRLSLPVAFYGDAFYQKHNSDQVNTSVGVRLQAVTFGSPHDGFYTATNFVRW</sequence>
<name>A0A0R3X9R9_HYDTA</name>
<dbReference type="AlphaFoldDB" id="A0A0R3X9R9"/>
<organism evidence="1">
    <name type="scientific">Hydatigena taeniaeformis</name>
    <name type="common">Feline tapeworm</name>
    <name type="synonym">Taenia taeniaeformis</name>
    <dbReference type="NCBI Taxonomy" id="6205"/>
    <lineage>
        <taxon>Eukaryota</taxon>
        <taxon>Metazoa</taxon>
        <taxon>Spiralia</taxon>
        <taxon>Lophotrochozoa</taxon>
        <taxon>Platyhelminthes</taxon>
        <taxon>Cestoda</taxon>
        <taxon>Eucestoda</taxon>
        <taxon>Cyclophyllidea</taxon>
        <taxon>Taeniidae</taxon>
        <taxon>Hydatigera</taxon>
    </lineage>
</organism>
<proteinExistence type="predicted"/>
<protein>
    <submittedName>
        <fullName evidence="1">Integrin_alpha2 domain-containing protein</fullName>
    </submittedName>
</protein>